<dbReference type="CDD" id="cd05802">
    <property type="entry name" value="GlmM"/>
    <property type="match status" value="1"/>
</dbReference>
<evidence type="ECO:0000256" key="11">
    <source>
        <dbReference type="RuleBase" id="RU004327"/>
    </source>
</evidence>
<dbReference type="InterPro" id="IPR005845">
    <property type="entry name" value="A-D-PHexomutase_a/b/a-II"/>
</dbReference>
<evidence type="ECO:0000259" key="15">
    <source>
        <dbReference type="Pfam" id="PF02880"/>
    </source>
</evidence>
<comment type="PTM">
    <text evidence="9">Activated by phosphorylation.</text>
</comment>
<dbReference type="NCBIfam" id="TIGR01455">
    <property type="entry name" value="glmM"/>
    <property type="match status" value="1"/>
</dbReference>
<feature type="binding site" evidence="9">
    <location>
        <position position="243"/>
    </location>
    <ligand>
        <name>Mg(2+)</name>
        <dbReference type="ChEBI" id="CHEBI:18420"/>
    </ligand>
</feature>
<evidence type="ECO:0000259" key="13">
    <source>
        <dbReference type="Pfam" id="PF02878"/>
    </source>
</evidence>
<evidence type="ECO:0000256" key="9">
    <source>
        <dbReference type="HAMAP-Rule" id="MF_01554"/>
    </source>
</evidence>
<dbReference type="PANTHER" id="PTHR42946:SF1">
    <property type="entry name" value="PHOSPHOGLUCOMUTASE (ALPHA-D-GLUCOSE-1,6-BISPHOSPHATE-DEPENDENT)"/>
    <property type="match status" value="1"/>
</dbReference>
<evidence type="ECO:0000259" key="12">
    <source>
        <dbReference type="Pfam" id="PF00408"/>
    </source>
</evidence>
<dbReference type="GO" id="GO:0004615">
    <property type="term" value="F:phosphomannomutase activity"/>
    <property type="evidence" value="ECO:0007669"/>
    <property type="project" value="TreeGrafter"/>
</dbReference>
<dbReference type="PROSITE" id="PS00710">
    <property type="entry name" value="PGM_PMM"/>
    <property type="match status" value="1"/>
</dbReference>
<dbReference type="SUPFAM" id="SSF53738">
    <property type="entry name" value="Phosphoglucomutase, first 3 domains"/>
    <property type="match status" value="3"/>
</dbReference>
<dbReference type="GO" id="GO:0005975">
    <property type="term" value="P:carbohydrate metabolic process"/>
    <property type="evidence" value="ECO:0007669"/>
    <property type="project" value="InterPro"/>
</dbReference>
<feature type="binding site" description="via phosphate group" evidence="9">
    <location>
        <position position="100"/>
    </location>
    <ligand>
        <name>Mg(2+)</name>
        <dbReference type="ChEBI" id="CHEBI:18420"/>
    </ligand>
</feature>
<evidence type="ECO:0000256" key="10">
    <source>
        <dbReference type="RuleBase" id="RU004326"/>
    </source>
</evidence>
<dbReference type="InterPro" id="IPR006352">
    <property type="entry name" value="GlmM_bact"/>
</dbReference>
<feature type="binding site" evidence="9">
    <location>
        <position position="241"/>
    </location>
    <ligand>
        <name>Mg(2+)</name>
        <dbReference type="ChEBI" id="CHEBI:18420"/>
    </ligand>
</feature>
<evidence type="ECO:0000256" key="8">
    <source>
        <dbReference type="ARBA" id="ARBA00068193"/>
    </source>
</evidence>
<dbReference type="InterPro" id="IPR036900">
    <property type="entry name" value="A-D-PHexomutase_C_sf"/>
</dbReference>
<dbReference type="OrthoDB" id="9806956at2"/>
<feature type="modified residue" description="Phosphoserine" evidence="9">
    <location>
        <position position="100"/>
    </location>
</feature>
<keyword evidence="17" id="KW-1185">Reference proteome</keyword>
<feature type="domain" description="Alpha-D-phosphohexomutase alpha/beta/alpha" evidence="15">
    <location>
        <begin position="256"/>
        <end position="365"/>
    </location>
</feature>
<dbReference type="AlphaFoldDB" id="A0A221M7L0"/>
<comment type="function">
    <text evidence="9 11">Catalyzes the conversion of glucosamine-6-phosphate to glucosamine-1-phosphate.</text>
</comment>
<dbReference type="Pfam" id="PF02880">
    <property type="entry name" value="PGM_PMM_III"/>
    <property type="match status" value="1"/>
</dbReference>
<dbReference type="Pfam" id="PF02878">
    <property type="entry name" value="PGM_PMM_I"/>
    <property type="match status" value="1"/>
</dbReference>
<dbReference type="InterPro" id="IPR050060">
    <property type="entry name" value="Phosphoglucosamine_mutase"/>
</dbReference>
<comment type="cofactor">
    <cofactor evidence="9">
        <name>Mg(2+)</name>
        <dbReference type="ChEBI" id="CHEBI:18420"/>
    </cofactor>
    <text evidence="9">Binds 1 Mg(2+) ion per subunit.</text>
</comment>
<keyword evidence="4 9" id="KW-0460">Magnesium</keyword>
<dbReference type="FunFam" id="3.40.120.10:FF:000001">
    <property type="entry name" value="Phosphoglucosamine mutase"/>
    <property type="match status" value="1"/>
</dbReference>
<evidence type="ECO:0000313" key="16">
    <source>
        <dbReference type="EMBL" id="ASN03627.1"/>
    </source>
</evidence>
<dbReference type="InterPro" id="IPR005844">
    <property type="entry name" value="A-D-PHexomutase_a/b/a-I"/>
</dbReference>
<dbReference type="InterPro" id="IPR005843">
    <property type="entry name" value="A-D-PHexomutase_C"/>
</dbReference>
<dbReference type="GO" id="GO:0008966">
    <property type="term" value="F:phosphoglucosamine mutase activity"/>
    <property type="evidence" value="ECO:0007669"/>
    <property type="project" value="UniProtKB-UniRule"/>
</dbReference>
<feature type="active site" description="Phosphoserine intermediate" evidence="9">
    <location>
        <position position="100"/>
    </location>
</feature>
<keyword evidence="5 9" id="KW-0413">Isomerase</keyword>
<evidence type="ECO:0000313" key="17">
    <source>
        <dbReference type="Proteomes" id="UP000204391"/>
    </source>
</evidence>
<dbReference type="Pfam" id="PF02879">
    <property type="entry name" value="PGM_PMM_II"/>
    <property type="match status" value="1"/>
</dbReference>
<gene>
    <name evidence="9" type="primary">glmM</name>
    <name evidence="16" type="ORF">CFK40_00610</name>
</gene>
<evidence type="ECO:0000259" key="14">
    <source>
        <dbReference type="Pfam" id="PF02879"/>
    </source>
</evidence>
<dbReference type="FunFam" id="3.40.120.10:FF:000002">
    <property type="entry name" value="Phosphoglucosamine mutase"/>
    <property type="match status" value="1"/>
</dbReference>
<dbReference type="NCBIfam" id="NF008139">
    <property type="entry name" value="PRK10887.1"/>
    <property type="match status" value="1"/>
</dbReference>
<reference evidence="16 17" key="1">
    <citation type="journal article" date="2003" name="Int. J. Syst. Evol. Microbiol.">
        <title>Virgibacillus carmonensis sp. nov., Virgibacillus necropolis sp. nov. and Virgibacillus picturae sp. nov., three novel species isolated from deteriorated mural paintings, transfer of the species of the genus salibacillus to Virgibacillus, as Virgibacillus marismortui comb. nov. and Virgibacillus salexigens comb. nov., and emended description of the genus Virgibacillus.</title>
        <authorList>
            <person name="Heyrman J."/>
            <person name="Logan N.A."/>
            <person name="Busse H.J."/>
            <person name="Balcaen A."/>
            <person name="Lebbe L."/>
            <person name="Rodriguez-Diaz M."/>
            <person name="Swings J."/>
            <person name="De Vos P."/>
        </authorList>
    </citation>
    <scope>NUCLEOTIDE SEQUENCE [LARGE SCALE GENOMIC DNA]</scope>
    <source>
        <strain evidence="16 17">LMG 19488</strain>
    </source>
</reference>
<evidence type="ECO:0000256" key="1">
    <source>
        <dbReference type="ARBA" id="ARBA00010231"/>
    </source>
</evidence>
<comment type="similarity">
    <text evidence="1 9 10">Belongs to the phosphohexose mutase family.</text>
</comment>
<dbReference type="FunFam" id="3.30.310.50:FF:000001">
    <property type="entry name" value="Phosphoglucosamine mutase"/>
    <property type="match status" value="1"/>
</dbReference>
<dbReference type="Proteomes" id="UP000204391">
    <property type="component" value="Chromosome"/>
</dbReference>
<feature type="domain" description="Alpha-D-phosphohexomutase C-terminal" evidence="12">
    <location>
        <begin position="372"/>
        <end position="437"/>
    </location>
</feature>
<dbReference type="GO" id="GO:0006048">
    <property type="term" value="P:UDP-N-acetylglucosamine biosynthetic process"/>
    <property type="evidence" value="ECO:0007669"/>
    <property type="project" value="TreeGrafter"/>
</dbReference>
<accession>A0A221M7L0</accession>
<comment type="catalytic activity">
    <reaction evidence="6 9 11">
        <text>alpha-D-glucosamine 1-phosphate = D-glucosamine 6-phosphate</text>
        <dbReference type="Rhea" id="RHEA:23424"/>
        <dbReference type="ChEBI" id="CHEBI:58516"/>
        <dbReference type="ChEBI" id="CHEBI:58725"/>
        <dbReference type="EC" id="5.4.2.10"/>
    </reaction>
</comment>
<dbReference type="EC" id="5.4.2.10" evidence="7 9"/>
<proteinExistence type="inferred from homology"/>
<dbReference type="KEGG" id="vne:CFK40_00610"/>
<dbReference type="SUPFAM" id="SSF55957">
    <property type="entry name" value="Phosphoglucomutase, C-terminal domain"/>
    <property type="match status" value="1"/>
</dbReference>
<feature type="binding site" evidence="9">
    <location>
        <position position="239"/>
    </location>
    <ligand>
        <name>Mg(2+)</name>
        <dbReference type="ChEBI" id="CHEBI:18420"/>
    </ligand>
</feature>
<keyword evidence="3 9" id="KW-0479">Metal-binding</keyword>
<dbReference type="InterPro" id="IPR005841">
    <property type="entry name" value="Alpha-D-phosphohexomutase_SF"/>
</dbReference>
<dbReference type="GO" id="GO:0005829">
    <property type="term" value="C:cytosol"/>
    <property type="evidence" value="ECO:0007669"/>
    <property type="project" value="TreeGrafter"/>
</dbReference>
<feature type="domain" description="Alpha-D-phosphohexomutase alpha/beta/alpha" evidence="13">
    <location>
        <begin position="3"/>
        <end position="135"/>
    </location>
</feature>
<dbReference type="Gene3D" id="3.30.310.50">
    <property type="entry name" value="Alpha-D-phosphohexomutase, C-terminal domain"/>
    <property type="match status" value="1"/>
</dbReference>
<evidence type="ECO:0000256" key="5">
    <source>
        <dbReference type="ARBA" id="ARBA00023235"/>
    </source>
</evidence>
<dbReference type="HAMAP" id="MF_01554_B">
    <property type="entry name" value="GlmM_B"/>
    <property type="match status" value="1"/>
</dbReference>
<evidence type="ECO:0000256" key="4">
    <source>
        <dbReference type="ARBA" id="ARBA00022842"/>
    </source>
</evidence>
<evidence type="ECO:0000256" key="2">
    <source>
        <dbReference type="ARBA" id="ARBA00022553"/>
    </source>
</evidence>
<organism evidence="16 17">
    <name type="scientific">Virgibacillus necropolis</name>
    <dbReference type="NCBI Taxonomy" id="163877"/>
    <lineage>
        <taxon>Bacteria</taxon>
        <taxon>Bacillati</taxon>
        <taxon>Bacillota</taxon>
        <taxon>Bacilli</taxon>
        <taxon>Bacillales</taxon>
        <taxon>Bacillaceae</taxon>
        <taxon>Virgibacillus</taxon>
    </lineage>
</organism>
<dbReference type="EMBL" id="CP022437">
    <property type="protein sequence ID" value="ASN03627.1"/>
    <property type="molecule type" value="Genomic_DNA"/>
</dbReference>
<dbReference type="Gene3D" id="3.40.120.10">
    <property type="entry name" value="Alpha-D-Glucose-1,6-Bisphosphate, subunit A, domain 3"/>
    <property type="match status" value="3"/>
</dbReference>
<dbReference type="PANTHER" id="PTHR42946">
    <property type="entry name" value="PHOSPHOHEXOSE MUTASE"/>
    <property type="match status" value="1"/>
</dbReference>
<evidence type="ECO:0000256" key="6">
    <source>
        <dbReference type="ARBA" id="ARBA00050364"/>
    </source>
</evidence>
<dbReference type="GO" id="GO:0009252">
    <property type="term" value="P:peptidoglycan biosynthetic process"/>
    <property type="evidence" value="ECO:0007669"/>
    <property type="project" value="TreeGrafter"/>
</dbReference>
<keyword evidence="2 9" id="KW-0597">Phosphoprotein</keyword>
<dbReference type="InterPro" id="IPR016066">
    <property type="entry name" value="A-D-PHexomutase_CS"/>
</dbReference>
<dbReference type="InterPro" id="IPR016055">
    <property type="entry name" value="A-D-PHexomutase_a/b/a-I/II/III"/>
</dbReference>
<dbReference type="GO" id="GO:0000287">
    <property type="term" value="F:magnesium ion binding"/>
    <property type="evidence" value="ECO:0007669"/>
    <property type="project" value="UniProtKB-UniRule"/>
</dbReference>
<protein>
    <recommendedName>
        <fullName evidence="8 9">Phosphoglucosamine mutase</fullName>
        <ecNumber evidence="7 9">5.4.2.10</ecNumber>
    </recommendedName>
</protein>
<name>A0A221M7L0_9BACI</name>
<feature type="domain" description="Alpha-D-phosphohexomutase alpha/beta/alpha" evidence="14">
    <location>
        <begin position="157"/>
        <end position="252"/>
    </location>
</feature>
<evidence type="ECO:0000256" key="3">
    <source>
        <dbReference type="ARBA" id="ARBA00022723"/>
    </source>
</evidence>
<dbReference type="Pfam" id="PF00408">
    <property type="entry name" value="PGM_PMM_IV"/>
    <property type="match status" value="1"/>
</dbReference>
<dbReference type="InterPro" id="IPR005846">
    <property type="entry name" value="A-D-PHexomutase_a/b/a-III"/>
</dbReference>
<evidence type="ECO:0000256" key="7">
    <source>
        <dbReference type="ARBA" id="ARBA00066330"/>
    </source>
</evidence>
<sequence length="447" mass="48135">MGKYFGTDGVRGIANDELTPELAFKLGRCGGFVLTKDIKKPKVLIGRDTRISGPMLEGALVAGLLSIGAEVMRLGVISTPGVAYLTKATKAEAGVMISASHNPVEDNGIKFFGPDGFKLTDEQEEEIETLMDSEDLLPRPVGEEVGQVSDYFEGGQKYISFLKGSVDNEFEGMQIALDCANGSTSSLASHLFADLEADIYTIGSSPDGLNINDGVGSTHPETLQAFVSEKGADIGLAFDGDGDRLIAVDEKGQLVDGDQIMYICGKYMNEKGHLHHNTVVSTVMSNLGFYKALEDNGMRSDKTAVGDRYVMEEMRKGGYNLGGEQSGHIIFLDYITTGDGLLTALQLVNVLKETGKPLSELAAEMEIFPQVLKNVKVTDKKNALTNPKITEAIDEVEREMAGEGRVLVRPSGTEPLVRVMVEAPTKADCERYADCVVAVIDDLLGMK</sequence>
<dbReference type="PRINTS" id="PR00509">
    <property type="entry name" value="PGMPMM"/>
</dbReference>
<dbReference type="RefSeq" id="WP_089530201.1">
    <property type="nucleotide sequence ID" value="NZ_CP022437.1"/>
</dbReference>